<name>A0A1I6QIZ1_9PSEU</name>
<evidence type="ECO:0000256" key="1">
    <source>
        <dbReference type="SAM" id="Phobius"/>
    </source>
</evidence>
<dbReference type="STRING" id="95161.SAMN05660874_01503"/>
<keyword evidence="1" id="KW-0472">Membrane</keyword>
<gene>
    <name evidence="2" type="ORF">SAMN05660874_01503</name>
</gene>
<dbReference type="AlphaFoldDB" id="A0A1I6QIZ1"/>
<keyword evidence="1" id="KW-0812">Transmembrane</keyword>
<feature type="transmembrane region" description="Helical" evidence="1">
    <location>
        <begin position="48"/>
        <end position="67"/>
    </location>
</feature>
<sequence length="146" mass="14906">MTGFLLSVHVLAAILAIGPVAIAASMFPPAVRAGSAETSRVLHRITRVYAVIGIAVPVFGVATGAALGVLGEVWLIVSMILTAAAAGLLVVLILPGQRAALGRIGEAAAERAGRRLAMHTGMFNLLWAVVVVLMIYRPGSTTGAGL</sequence>
<reference evidence="3" key="1">
    <citation type="submission" date="2016-10" db="EMBL/GenBank/DDBJ databases">
        <authorList>
            <person name="Varghese N."/>
            <person name="Submissions S."/>
        </authorList>
    </citation>
    <scope>NUCLEOTIDE SEQUENCE [LARGE SCALE GENOMIC DNA]</scope>
    <source>
        <strain evidence="3">DSM 44771</strain>
    </source>
</reference>
<evidence type="ECO:0000313" key="3">
    <source>
        <dbReference type="Proteomes" id="UP000198852"/>
    </source>
</evidence>
<dbReference type="EMBL" id="FOZX01000002">
    <property type="protein sequence ID" value="SFS52421.1"/>
    <property type="molecule type" value="Genomic_DNA"/>
</dbReference>
<feature type="transmembrane region" description="Helical" evidence="1">
    <location>
        <begin position="73"/>
        <end position="95"/>
    </location>
</feature>
<keyword evidence="1" id="KW-1133">Transmembrane helix</keyword>
<feature type="transmembrane region" description="Helical" evidence="1">
    <location>
        <begin position="116"/>
        <end position="136"/>
    </location>
</feature>
<accession>A0A1I6QIZ1</accession>
<evidence type="ECO:0000313" key="2">
    <source>
        <dbReference type="EMBL" id="SFS52421.1"/>
    </source>
</evidence>
<proteinExistence type="predicted"/>
<protein>
    <submittedName>
        <fullName evidence="2">Uncharacterized protein</fullName>
    </submittedName>
</protein>
<dbReference type="Proteomes" id="UP000198852">
    <property type="component" value="Unassembled WGS sequence"/>
</dbReference>
<feature type="transmembrane region" description="Helical" evidence="1">
    <location>
        <begin position="6"/>
        <end position="27"/>
    </location>
</feature>
<dbReference type="RefSeq" id="WP_093414891.1">
    <property type="nucleotide sequence ID" value="NZ_FOZX01000002.1"/>
</dbReference>
<dbReference type="OrthoDB" id="3429068at2"/>
<keyword evidence="3" id="KW-1185">Reference proteome</keyword>
<organism evidence="2 3">
    <name type="scientific">Saccharopolyspora flava</name>
    <dbReference type="NCBI Taxonomy" id="95161"/>
    <lineage>
        <taxon>Bacteria</taxon>
        <taxon>Bacillati</taxon>
        <taxon>Actinomycetota</taxon>
        <taxon>Actinomycetes</taxon>
        <taxon>Pseudonocardiales</taxon>
        <taxon>Pseudonocardiaceae</taxon>
        <taxon>Saccharopolyspora</taxon>
    </lineage>
</organism>